<dbReference type="Proteomes" id="UP000308697">
    <property type="component" value="Unassembled WGS sequence"/>
</dbReference>
<protein>
    <submittedName>
        <fullName evidence="2">Uncharacterized protein</fullName>
    </submittedName>
</protein>
<sequence length="147" mass="14704">MTVGKGNLEPQPGGISIGTMHGGAVAQGSHAQAVNVSHGTADMSDTSNASELLAAVTALREQLSALGALNELGEVGDLTELRELGELGELEAQLAAAEGEIEATGRIGPTRLEWLRDRVAIGATAATGLAAAGQAAEQLARLIGGQG</sequence>
<dbReference type="OrthoDB" id="9882422at2"/>
<gene>
    <name evidence="2" type="ORF">FCH28_14485</name>
</gene>
<organism evidence="2 3">
    <name type="scientific">Streptomyces piniterrae</name>
    <dbReference type="NCBI Taxonomy" id="2571125"/>
    <lineage>
        <taxon>Bacteria</taxon>
        <taxon>Bacillati</taxon>
        <taxon>Actinomycetota</taxon>
        <taxon>Actinomycetes</taxon>
        <taxon>Kitasatosporales</taxon>
        <taxon>Streptomycetaceae</taxon>
        <taxon>Streptomyces</taxon>
    </lineage>
</organism>
<accession>A0A4V5MKR8</accession>
<name>A0A4V5MKR8_9ACTN</name>
<reference evidence="2 3" key="1">
    <citation type="submission" date="2019-04" db="EMBL/GenBank/DDBJ databases">
        <title>Streptomyces piniterrae sp. nov., a heliquinomycin-producing actinomycete isolated from rhizosphere soil of Pinus yunnanensis.</title>
        <authorList>
            <person name="Zhuang X."/>
            <person name="Zhao J."/>
        </authorList>
    </citation>
    <scope>NUCLEOTIDE SEQUENCE [LARGE SCALE GENOMIC DNA]</scope>
    <source>
        <strain evidence="3">jys28</strain>
    </source>
</reference>
<dbReference type="AlphaFoldDB" id="A0A4V5MKR8"/>
<dbReference type="EMBL" id="SUMB01000004">
    <property type="protein sequence ID" value="TJZ54348.1"/>
    <property type="molecule type" value="Genomic_DNA"/>
</dbReference>
<dbReference type="RefSeq" id="WP_136740273.1">
    <property type="nucleotide sequence ID" value="NZ_SUMB01000004.1"/>
</dbReference>
<evidence type="ECO:0000313" key="2">
    <source>
        <dbReference type="EMBL" id="TJZ54348.1"/>
    </source>
</evidence>
<feature type="region of interest" description="Disordered" evidence="1">
    <location>
        <begin position="1"/>
        <end position="22"/>
    </location>
</feature>
<evidence type="ECO:0000256" key="1">
    <source>
        <dbReference type="SAM" id="MobiDB-lite"/>
    </source>
</evidence>
<proteinExistence type="predicted"/>
<comment type="caution">
    <text evidence="2">The sequence shown here is derived from an EMBL/GenBank/DDBJ whole genome shotgun (WGS) entry which is preliminary data.</text>
</comment>
<evidence type="ECO:0000313" key="3">
    <source>
        <dbReference type="Proteomes" id="UP000308697"/>
    </source>
</evidence>
<keyword evidence="3" id="KW-1185">Reference proteome</keyword>